<accession>A0ABT6L6M3</accession>
<dbReference type="EMBL" id="JARXVE010000011">
    <property type="protein sequence ID" value="MDH6198611.1"/>
    <property type="molecule type" value="Genomic_DNA"/>
</dbReference>
<dbReference type="PANTHER" id="PTHR43244">
    <property type="match status" value="1"/>
</dbReference>
<protein>
    <submittedName>
        <fullName evidence="2">F420-dependent oxidoreductase</fullName>
    </submittedName>
</protein>
<dbReference type="Gene3D" id="3.20.20.30">
    <property type="entry name" value="Luciferase-like domain"/>
    <property type="match status" value="1"/>
</dbReference>
<dbReference type="CDD" id="cd01097">
    <property type="entry name" value="Tetrahydromethanopterin_reductase"/>
    <property type="match status" value="1"/>
</dbReference>
<reference evidence="2 3" key="1">
    <citation type="submission" date="2023-04" db="EMBL/GenBank/DDBJ databases">
        <title>Forest soil microbial communities from Buena Vista Peninsula, Colon Province, Panama.</title>
        <authorList>
            <person name="Bouskill N."/>
        </authorList>
    </citation>
    <scope>NUCLEOTIDE SEQUENCE [LARGE SCALE GENOMIC DNA]</scope>
    <source>
        <strain evidence="2 3">AC80</strain>
    </source>
</reference>
<dbReference type="InterPro" id="IPR036661">
    <property type="entry name" value="Luciferase-like_sf"/>
</dbReference>
<dbReference type="Pfam" id="PF00296">
    <property type="entry name" value="Bac_luciferase"/>
    <property type="match status" value="1"/>
</dbReference>
<dbReference type="PANTHER" id="PTHR43244:SF2">
    <property type="entry name" value="CONSERVED HYPOTHETICAL ALANINE AND PROLINE-RICH PROTEIN"/>
    <property type="match status" value="1"/>
</dbReference>
<gene>
    <name evidence="2" type="ORF">M2272_005270</name>
</gene>
<proteinExistence type="predicted"/>
<dbReference type="InterPro" id="IPR050564">
    <property type="entry name" value="F420-G6PD/mer"/>
</dbReference>
<evidence type="ECO:0000259" key="1">
    <source>
        <dbReference type="Pfam" id="PF00296"/>
    </source>
</evidence>
<dbReference type="Proteomes" id="UP001160130">
    <property type="component" value="Unassembled WGS sequence"/>
</dbReference>
<name>A0ABT6L6M3_9MYCO</name>
<comment type="caution">
    <text evidence="2">The sequence shown here is derived from an EMBL/GenBank/DDBJ whole genome shotgun (WGS) entry which is preliminary data.</text>
</comment>
<feature type="domain" description="Luciferase-like" evidence="1">
    <location>
        <begin position="23"/>
        <end position="322"/>
    </location>
</feature>
<dbReference type="InterPro" id="IPR019919">
    <property type="entry name" value="Lucif-like_OxRdtase_MSMEG_2256"/>
</dbReference>
<dbReference type="NCBIfam" id="TIGR03617">
    <property type="entry name" value="F420_MSMEG_2256"/>
    <property type="match status" value="1"/>
</dbReference>
<sequence length="361" mass="39266">MWRRFVLASDVMQVFAAMAPDMPLIQVPAYAKRIEGLGFDGVHIAETIHDSLAAALLAAEHTSTLTIRTAVSLAFVRSPMLTAYSAWDLAIVSGGRFELGLGTQIKQNIEGRFGMPWSEPRARMAEYVAALEAIFAAFRSGGSVHYEGDVYRITRLQPYFNPGPENIDPPRIWLGAVNAGMCELAGRVADGVVTHSTNSDPEYLRSVVQPALSRGAEHAGRSRKPRIIASTAIASGATDELVAQDRERQRRMLAFLLATPSYATALKRRGWSGLADELRTVTKQQRWHDLSAVLTDEVLDELVTSGRYDQLPDLLRAKYSGVADGVVLPPVSDIDGDIGDSALGACVRDLQNHHDAAPDTT</sequence>
<keyword evidence="3" id="KW-1185">Reference proteome</keyword>
<dbReference type="SUPFAM" id="SSF51679">
    <property type="entry name" value="Bacterial luciferase-like"/>
    <property type="match status" value="1"/>
</dbReference>
<evidence type="ECO:0000313" key="2">
    <source>
        <dbReference type="EMBL" id="MDH6198611.1"/>
    </source>
</evidence>
<organism evidence="2 3">
    <name type="scientific">Mycolicibacterium frederiksbergense</name>
    <dbReference type="NCBI Taxonomy" id="117567"/>
    <lineage>
        <taxon>Bacteria</taxon>
        <taxon>Bacillati</taxon>
        <taxon>Actinomycetota</taxon>
        <taxon>Actinomycetes</taxon>
        <taxon>Mycobacteriales</taxon>
        <taxon>Mycobacteriaceae</taxon>
        <taxon>Mycolicibacterium</taxon>
    </lineage>
</organism>
<dbReference type="InterPro" id="IPR011251">
    <property type="entry name" value="Luciferase-like_dom"/>
</dbReference>
<evidence type="ECO:0000313" key="3">
    <source>
        <dbReference type="Proteomes" id="UP001160130"/>
    </source>
</evidence>